<name>A0A511MW02_DEIC1</name>
<feature type="chain" id="PRO_5021812505" evidence="1">
    <location>
        <begin position="36"/>
        <end position="884"/>
    </location>
</feature>
<evidence type="ECO:0000256" key="1">
    <source>
        <dbReference type="SAM" id="SignalP"/>
    </source>
</evidence>
<keyword evidence="1" id="KW-0732">Signal</keyword>
<evidence type="ECO:0000313" key="3">
    <source>
        <dbReference type="Proteomes" id="UP000321306"/>
    </source>
</evidence>
<protein>
    <submittedName>
        <fullName evidence="2">Uncharacterized protein</fullName>
    </submittedName>
</protein>
<accession>A0A511MW02</accession>
<keyword evidence="3" id="KW-1185">Reference proteome</keyword>
<sequence>MTLLTTLPVLSSRPSLQNALVGAGCLLACSGVAQAENETITLQNQQATQVMFRLQEAFKSMKLGVQLVGWSNETGTHAGAPVGFNVRFPRALPASQNPILPLSVQITGDTDLTSLTLLFEVTTPQGPVQVPVPLKLPARAKLELQAPEAITTLPGHTVQLSLKVRNMGPIPARVHLEFSLALQGIPDFDLQPGAERTLNVPVPTQPSDQVLEVGLITSSSTQHKKILLRGVRAVDSPYRVRLQWGSNFESGQPFRTQFRAEGDLSSTVRFSASMQLQDLKVQDPGLMVGVGKTTVNYGSSPASGVAGSAGEGLYVSTEPVKDLQVGAGWGMRTGMVRLGAKYATRSDLLYWSVAAHTDLAFTRPEVAVSLQHPEWSWNARSTPGQSMFWSTGASYTAQGKSLNARVSYGQSGWGGSLRGSLKLLPGEDTFSSEITVANSQWQDLQFRYSNRDTELGWTYRPEHRSELTGSHRLVLEDLNIKFSTSASLKAFEIQGAEVSADATYTQGPLQLNAFTSLKTGGRGAFNLSGKYTSLLDSGELALEGGVRSSWESGNISLFPFASVNYRDVNGLQGYVSVNQTRAGTHYRAGLSYRYELPVPASITAALDGTPPADPSTRTVRFDVQGTGFQPSLSGVRVSGCGMSGQSDANGRVVLKGYQGPCTLAVDRSSLPAHTHLKTQTLPSEPGDSLTVQLVPTFDFRGRIEYEKTSDSALIPPTPRKVRVMIAGVETFWKDVDMPAGTFEVKDLPVGEYTLSVEDGKPVTRVLLPDGPPVVLTLPAPQVQTLKKTTPPMKLNWKSLTVGAGTSAELNVTSEAAIQQLIVRGPQVDVLQDCKSQPSCTTAFVVPVSADGLLSVQVEVHFKEGGVARRTAQLIVTPVTQGETR</sequence>
<proteinExistence type="predicted"/>
<reference evidence="2 3" key="1">
    <citation type="submission" date="2019-07" db="EMBL/GenBank/DDBJ databases">
        <title>Whole genome shotgun sequence of Deinococcus cellulosilyticus NBRC 106333.</title>
        <authorList>
            <person name="Hosoyama A."/>
            <person name="Uohara A."/>
            <person name="Ohji S."/>
            <person name="Ichikawa N."/>
        </authorList>
    </citation>
    <scope>NUCLEOTIDE SEQUENCE [LARGE SCALE GENOMIC DNA]</scope>
    <source>
        <strain evidence="2 3">NBRC 106333</strain>
    </source>
</reference>
<dbReference type="RefSeq" id="WP_146881884.1">
    <property type="nucleotide sequence ID" value="NZ_BJXB01000001.1"/>
</dbReference>
<organism evidence="2 3">
    <name type="scientific">Deinococcus cellulosilyticus (strain DSM 18568 / NBRC 106333 / KACC 11606 / 5516J-15)</name>
    <dbReference type="NCBI Taxonomy" id="1223518"/>
    <lineage>
        <taxon>Bacteria</taxon>
        <taxon>Thermotogati</taxon>
        <taxon>Deinococcota</taxon>
        <taxon>Deinococci</taxon>
        <taxon>Deinococcales</taxon>
        <taxon>Deinococcaceae</taxon>
        <taxon>Deinococcus</taxon>
    </lineage>
</organism>
<dbReference type="Proteomes" id="UP000321306">
    <property type="component" value="Unassembled WGS sequence"/>
</dbReference>
<dbReference type="AlphaFoldDB" id="A0A511MW02"/>
<feature type="signal peptide" evidence="1">
    <location>
        <begin position="1"/>
        <end position="35"/>
    </location>
</feature>
<dbReference type="EMBL" id="BJXB01000001">
    <property type="protein sequence ID" value="GEM44753.1"/>
    <property type="molecule type" value="Genomic_DNA"/>
</dbReference>
<evidence type="ECO:0000313" key="2">
    <source>
        <dbReference type="EMBL" id="GEM44753.1"/>
    </source>
</evidence>
<gene>
    <name evidence="2" type="ORF">DC3_03880</name>
</gene>
<comment type="caution">
    <text evidence="2">The sequence shown here is derived from an EMBL/GenBank/DDBJ whole genome shotgun (WGS) entry which is preliminary data.</text>
</comment>